<reference evidence="1 2" key="1">
    <citation type="submission" date="2021-03" db="EMBL/GenBank/DDBJ databases">
        <title>Flavobacterium Flabelliformis Sp. Nov. And Flavobacterium Geliluteum Sp. Nov., Two Novel Multidrug Resistant Psychrophilic Species Isolated From Antarctica.</title>
        <authorList>
            <person name="Kralova S."/>
            <person name="Busse H.J."/>
            <person name="Bezdicek M."/>
            <person name="Nykrynova M."/>
            <person name="Kroupova E."/>
            <person name="Krsek D."/>
            <person name="Sedlacek I."/>
        </authorList>
    </citation>
    <scope>NUCLEOTIDE SEQUENCE [LARGE SCALE GENOMIC DNA]</scope>
    <source>
        <strain evidence="1 2">P7388</strain>
    </source>
</reference>
<protein>
    <submittedName>
        <fullName evidence="1">Uncharacterized protein</fullName>
    </submittedName>
</protein>
<dbReference type="InterPro" id="IPR054500">
    <property type="entry name" value="Phage_fiber_rpt"/>
</dbReference>
<comment type="caution">
    <text evidence="1">The sequence shown here is derived from an EMBL/GenBank/DDBJ whole genome shotgun (WGS) entry which is preliminary data.</text>
</comment>
<dbReference type="Proteomes" id="UP000675047">
    <property type="component" value="Unassembled WGS sequence"/>
</dbReference>
<sequence length="114" mass="12154">NEFVKIAGQYLNIVNDVITGGTTSLLSAEQGKILQSRIDAINVILTSDNINLDTVQELVDAIETVQLSLNTILVNDLTTGGTTKALTAEMGKLLQTNKVDKVAGERLINAAEIT</sequence>
<evidence type="ECO:0000313" key="1">
    <source>
        <dbReference type="EMBL" id="MBP4140168.1"/>
    </source>
</evidence>
<proteinExistence type="predicted"/>
<accession>A0A940XJA2</accession>
<keyword evidence="2" id="KW-1185">Reference proteome</keyword>
<gene>
    <name evidence="1" type="ORF">J3495_19060</name>
</gene>
<dbReference type="RefSeq" id="WP_210668573.1">
    <property type="nucleotide sequence ID" value="NZ_JAGFBV010000085.1"/>
</dbReference>
<name>A0A940XJA2_9FLAO</name>
<feature type="non-terminal residue" evidence="1">
    <location>
        <position position="114"/>
    </location>
</feature>
<dbReference type="EMBL" id="JAGFBV010000085">
    <property type="protein sequence ID" value="MBP4140168.1"/>
    <property type="molecule type" value="Genomic_DNA"/>
</dbReference>
<evidence type="ECO:0000313" key="2">
    <source>
        <dbReference type="Proteomes" id="UP000675047"/>
    </source>
</evidence>
<dbReference type="AlphaFoldDB" id="A0A940XJA2"/>
<dbReference type="Pfam" id="PF22337">
    <property type="entry name" value="Phage_fiber_rpt"/>
    <property type="match status" value="2"/>
</dbReference>
<organism evidence="1 2">
    <name type="scientific">Flavobacterium geliluteum</name>
    <dbReference type="NCBI Taxonomy" id="2816120"/>
    <lineage>
        <taxon>Bacteria</taxon>
        <taxon>Pseudomonadati</taxon>
        <taxon>Bacteroidota</taxon>
        <taxon>Flavobacteriia</taxon>
        <taxon>Flavobacteriales</taxon>
        <taxon>Flavobacteriaceae</taxon>
        <taxon>Flavobacterium</taxon>
    </lineage>
</organism>
<feature type="non-terminal residue" evidence="1">
    <location>
        <position position="1"/>
    </location>
</feature>